<keyword evidence="3" id="KW-1185">Reference proteome</keyword>
<gene>
    <name evidence="2" type="ORF">MIMGU_mgv1a020232mg</name>
</gene>
<reference evidence="2 3" key="1">
    <citation type="journal article" date="2013" name="Proc. Natl. Acad. Sci. U.S.A.">
        <title>Fine-scale variation in meiotic recombination in Mimulus inferred from population shotgun sequencing.</title>
        <authorList>
            <person name="Hellsten U."/>
            <person name="Wright K.M."/>
            <person name="Jenkins J."/>
            <person name="Shu S."/>
            <person name="Yuan Y."/>
            <person name="Wessler S.R."/>
            <person name="Schmutz J."/>
            <person name="Willis J.H."/>
            <person name="Rokhsar D.S."/>
        </authorList>
    </citation>
    <scope>NUCLEOTIDE SEQUENCE [LARGE SCALE GENOMIC DNA]</scope>
    <source>
        <strain evidence="3">cv. DUN x IM62</strain>
    </source>
</reference>
<evidence type="ECO:0000259" key="1">
    <source>
        <dbReference type="PROSITE" id="PS50144"/>
    </source>
</evidence>
<feature type="domain" description="MATH" evidence="1">
    <location>
        <begin position="122"/>
        <end position="226"/>
    </location>
</feature>
<proteinExistence type="predicted"/>
<dbReference type="Pfam" id="PF22486">
    <property type="entry name" value="MATH_2"/>
    <property type="match status" value="2"/>
</dbReference>
<feature type="domain" description="MATH" evidence="1">
    <location>
        <begin position="1"/>
        <end position="101"/>
    </location>
</feature>
<dbReference type="CDD" id="cd00121">
    <property type="entry name" value="MATH"/>
    <property type="match status" value="2"/>
</dbReference>
<organism evidence="2 3">
    <name type="scientific">Erythranthe guttata</name>
    <name type="common">Yellow monkey flower</name>
    <name type="synonym">Mimulus guttatus</name>
    <dbReference type="NCBI Taxonomy" id="4155"/>
    <lineage>
        <taxon>Eukaryota</taxon>
        <taxon>Viridiplantae</taxon>
        <taxon>Streptophyta</taxon>
        <taxon>Embryophyta</taxon>
        <taxon>Tracheophyta</taxon>
        <taxon>Spermatophyta</taxon>
        <taxon>Magnoliopsida</taxon>
        <taxon>eudicotyledons</taxon>
        <taxon>Gunneridae</taxon>
        <taxon>Pentapetalae</taxon>
        <taxon>asterids</taxon>
        <taxon>lamiids</taxon>
        <taxon>Lamiales</taxon>
        <taxon>Phrymaceae</taxon>
        <taxon>Erythranthe</taxon>
    </lineage>
</organism>
<dbReference type="PROSITE" id="PS50144">
    <property type="entry name" value="MATH"/>
    <property type="match status" value="2"/>
</dbReference>
<evidence type="ECO:0000313" key="3">
    <source>
        <dbReference type="Proteomes" id="UP000030748"/>
    </source>
</evidence>
<dbReference type="AlphaFoldDB" id="A0A022QLJ6"/>
<dbReference type="PANTHER" id="PTHR46162:SF20">
    <property type="entry name" value="UBIQUITIN CARBOXYL-TERMINAL HYDROLASE 7-LIKE ISOFORM X1"/>
    <property type="match status" value="1"/>
</dbReference>
<name>A0A022QLJ6_ERYGU</name>
<dbReference type="EMBL" id="KI631311">
    <property type="protein sequence ID" value="EYU28831.1"/>
    <property type="molecule type" value="Genomic_DNA"/>
</dbReference>
<sequence length="232" mass="27005">MHLNRRLVIYPGGKEKGDYISVYLSVVDTNSLPLDWEFNATCTVFLYDHILDKYLCFRVNERNFNKTTTEWGFPKFIPKKVLIDQSSRYIADDSIVLGAEILVIKRHRVIETVTLLKTTEVPQKYEWKIQEFSKLEEDRVRISEEFTIRDVNWRMKLYLNGDSSELSMDVVCASADTFDAHQKVKAEFYLRLKGRLGVKAFISFSTMRDPENGLLVDDCCTLQVEILVQLVV</sequence>
<protein>
    <recommendedName>
        <fullName evidence="1">MATH domain-containing protein</fullName>
    </recommendedName>
</protein>
<dbReference type="PANTHER" id="PTHR46162">
    <property type="entry name" value="TRAF-LIKE FAMILY PROTEIN"/>
    <property type="match status" value="1"/>
</dbReference>
<dbReference type="Gene3D" id="2.60.210.10">
    <property type="entry name" value="Apoptosis, Tumor Necrosis Factor Receptor Associated Protein 2, Chain A"/>
    <property type="match status" value="3"/>
</dbReference>
<dbReference type="SUPFAM" id="SSF49599">
    <property type="entry name" value="TRAF domain-like"/>
    <property type="match status" value="2"/>
</dbReference>
<dbReference type="InterPro" id="IPR008974">
    <property type="entry name" value="TRAF-like"/>
</dbReference>
<accession>A0A022QLJ6</accession>
<evidence type="ECO:0000313" key="2">
    <source>
        <dbReference type="EMBL" id="EYU28831.1"/>
    </source>
</evidence>
<dbReference type="InterPro" id="IPR002083">
    <property type="entry name" value="MATH/TRAF_dom"/>
</dbReference>
<dbReference type="Proteomes" id="UP000030748">
    <property type="component" value="Unassembled WGS sequence"/>
</dbReference>